<dbReference type="GO" id="GO:0000160">
    <property type="term" value="P:phosphorelay signal transduction system"/>
    <property type="evidence" value="ECO:0007669"/>
    <property type="project" value="UniProtKB-KW"/>
</dbReference>
<dbReference type="AlphaFoldDB" id="V2QD37"/>
<name>V2QD37_9BACT</name>
<keyword evidence="3" id="KW-0805">Transcription regulation</keyword>
<dbReference type="FunFam" id="3.40.50.2300:FF:000001">
    <property type="entry name" value="DNA-binding response regulator PhoB"/>
    <property type="match status" value="1"/>
</dbReference>
<dbReference type="OrthoDB" id="9800897at2"/>
<organism evidence="6 7">
    <name type="scientific">Mucispirillum schaedleri ASF457</name>
    <dbReference type="NCBI Taxonomy" id="1379858"/>
    <lineage>
        <taxon>Bacteria</taxon>
        <taxon>Pseudomonadati</taxon>
        <taxon>Deferribacterota</taxon>
        <taxon>Deferribacteres</taxon>
        <taxon>Deferribacterales</taxon>
        <taxon>Mucispirillaceae</taxon>
        <taxon>Mucispirillum</taxon>
    </lineage>
</organism>
<dbReference type="KEGG" id="msch:N508_001019"/>
<dbReference type="InterPro" id="IPR011006">
    <property type="entry name" value="CheY-like_superfamily"/>
</dbReference>
<accession>V2QD37</accession>
<dbReference type="Gene3D" id="3.40.50.2300">
    <property type="match status" value="1"/>
</dbReference>
<dbReference type="PROSITE" id="PS50110">
    <property type="entry name" value="RESPONSE_REGULATORY"/>
    <property type="match status" value="1"/>
</dbReference>
<dbReference type="InterPro" id="IPR050595">
    <property type="entry name" value="Bact_response_regulator"/>
</dbReference>
<keyword evidence="5" id="KW-0804">Transcription</keyword>
<proteinExistence type="predicted"/>
<evidence type="ECO:0000256" key="3">
    <source>
        <dbReference type="ARBA" id="ARBA00023015"/>
    </source>
</evidence>
<keyword evidence="2" id="KW-0902">Two-component regulatory system</keyword>
<dbReference type="SMART" id="SM00448">
    <property type="entry name" value="REC"/>
    <property type="match status" value="1"/>
</dbReference>
<evidence type="ECO:0000256" key="2">
    <source>
        <dbReference type="ARBA" id="ARBA00023012"/>
    </source>
</evidence>
<reference evidence="6" key="1">
    <citation type="journal article" date="2014" name="Genome Announc.">
        <title>Draft genome sequences of the altered schaedler flora, a defined bacterial community from gnotobiotic mice.</title>
        <authorList>
            <person name="Wannemuehler M.J."/>
            <person name="Overstreet A.M."/>
            <person name="Ward D.V."/>
            <person name="Phillips G.J."/>
        </authorList>
    </citation>
    <scope>NUCLEOTIDE SEQUENCE</scope>
    <source>
        <strain evidence="6">ASF457</strain>
    </source>
</reference>
<gene>
    <name evidence="6" type="primary">srrA</name>
    <name evidence="6" type="ORF">N508_001019</name>
</gene>
<evidence type="ECO:0000256" key="4">
    <source>
        <dbReference type="ARBA" id="ARBA00023125"/>
    </source>
</evidence>
<dbReference type="eggNOG" id="COG0745">
    <property type="taxonomic scope" value="Bacteria"/>
</dbReference>
<dbReference type="InterPro" id="IPR001789">
    <property type="entry name" value="Sig_transdc_resp-reg_receiver"/>
</dbReference>
<dbReference type="Proteomes" id="UP000017429">
    <property type="component" value="Chromosome"/>
</dbReference>
<reference evidence="6" key="2">
    <citation type="submission" date="2022-05" db="EMBL/GenBank/DDBJ databases">
        <authorList>
            <person name="Proctor A.L."/>
            <person name="Phillips G.J."/>
            <person name="Wannemuehler M.J."/>
        </authorList>
    </citation>
    <scope>NUCLEOTIDE SEQUENCE</scope>
    <source>
        <strain evidence="6">ASF457</strain>
    </source>
</reference>
<evidence type="ECO:0000313" key="6">
    <source>
        <dbReference type="EMBL" id="USF23946.1"/>
    </source>
</evidence>
<dbReference type="SUPFAM" id="SSF52172">
    <property type="entry name" value="CheY-like"/>
    <property type="match status" value="1"/>
</dbReference>
<evidence type="ECO:0000256" key="1">
    <source>
        <dbReference type="ARBA" id="ARBA00022553"/>
    </source>
</evidence>
<dbReference type="RefSeq" id="WP_023275316.1">
    <property type="nucleotide sequence ID" value="NZ_CP097562.1"/>
</dbReference>
<evidence type="ECO:0000256" key="5">
    <source>
        <dbReference type="ARBA" id="ARBA00023163"/>
    </source>
</evidence>
<dbReference type="PANTHER" id="PTHR44591">
    <property type="entry name" value="STRESS RESPONSE REGULATOR PROTEIN 1"/>
    <property type="match status" value="1"/>
</dbReference>
<sequence>MKVLIADDELRLRKVIALYMSKCGYEIIEAGNGETAIGLAKENKPDAIVLDVMMPGMTGIEATKKIRELPEFADTPIILLTANASEDDIKIGLASGANKYITKPFSPKELVESIDSLIK</sequence>
<evidence type="ECO:0000313" key="7">
    <source>
        <dbReference type="Proteomes" id="UP000017429"/>
    </source>
</evidence>
<protein>
    <submittedName>
        <fullName evidence="6">Transcriptional regulatory protein SrrA</fullName>
    </submittedName>
</protein>
<keyword evidence="1" id="KW-0597">Phosphoprotein</keyword>
<keyword evidence="4" id="KW-0238">DNA-binding</keyword>
<keyword evidence="7" id="KW-1185">Reference proteome</keyword>
<reference evidence="6" key="3">
    <citation type="submission" date="2022-06" db="EMBL/GenBank/DDBJ databases">
        <title>Resources to Facilitate Use of the Altered Schaedler Flora (ASF) Mouse Model to Study Microbiome Function.</title>
        <authorList>
            <person name="Proctor A."/>
            <person name="Parvinroo S."/>
            <person name="Richie T."/>
            <person name="Jia X."/>
            <person name="Lee S.T.M."/>
            <person name="Karp P.D."/>
            <person name="Paley S."/>
            <person name="Kostic A.D."/>
            <person name="Pierre J.F."/>
            <person name="Wannemuehler M.J."/>
            <person name="Phillips G.J."/>
        </authorList>
    </citation>
    <scope>NUCLEOTIDE SEQUENCE</scope>
    <source>
        <strain evidence="6">ASF457</strain>
    </source>
</reference>
<dbReference type="GO" id="GO:0003677">
    <property type="term" value="F:DNA binding"/>
    <property type="evidence" value="ECO:0007669"/>
    <property type="project" value="UniProtKB-KW"/>
</dbReference>
<dbReference type="EMBL" id="CP097562">
    <property type="protein sequence ID" value="USF23946.1"/>
    <property type="molecule type" value="Genomic_DNA"/>
</dbReference>
<dbReference type="Pfam" id="PF00072">
    <property type="entry name" value="Response_reg"/>
    <property type="match status" value="1"/>
</dbReference>
<dbReference type="PANTHER" id="PTHR44591:SF3">
    <property type="entry name" value="RESPONSE REGULATORY DOMAIN-CONTAINING PROTEIN"/>
    <property type="match status" value="1"/>
</dbReference>